<feature type="transmembrane region" description="Helical" evidence="6">
    <location>
        <begin position="6"/>
        <end position="28"/>
    </location>
</feature>
<keyword evidence="5 6" id="KW-0472">Membrane</keyword>
<name>A0ABZ0TFS9_9SPHI</name>
<evidence type="ECO:0000256" key="2">
    <source>
        <dbReference type="ARBA" id="ARBA00022475"/>
    </source>
</evidence>
<evidence type="ECO:0000313" key="8">
    <source>
        <dbReference type="Proteomes" id="UP001324380"/>
    </source>
</evidence>
<organism evidence="7 8">
    <name type="scientific">Mucilaginibacter sabulilitoris</name>
    <dbReference type="NCBI Taxonomy" id="1173583"/>
    <lineage>
        <taxon>Bacteria</taxon>
        <taxon>Pseudomonadati</taxon>
        <taxon>Bacteroidota</taxon>
        <taxon>Sphingobacteriia</taxon>
        <taxon>Sphingobacteriales</taxon>
        <taxon>Sphingobacteriaceae</taxon>
        <taxon>Mucilaginibacter</taxon>
    </lineage>
</organism>
<proteinExistence type="predicted"/>
<keyword evidence="3 6" id="KW-0812">Transmembrane</keyword>
<dbReference type="EMBL" id="CP139558">
    <property type="protein sequence ID" value="WPU91113.1"/>
    <property type="molecule type" value="Genomic_DNA"/>
</dbReference>
<dbReference type="RefSeq" id="WP_321560281.1">
    <property type="nucleotide sequence ID" value="NZ_CP139558.1"/>
</dbReference>
<dbReference type="InterPro" id="IPR001123">
    <property type="entry name" value="LeuE-type"/>
</dbReference>
<dbReference type="PANTHER" id="PTHR30086:SF20">
    <property type="entry name" value="ARGININE EXPORTER PROTEIN ARGO-RELATED"/>
    <property type="match status" value="1"/>
</dbReference>
<evidence type="ECO:0000256" key="6">
    <source>
        <dbReference type="SAM" id="Phobius"/>
    </source>
</evidence>
<dbReference type="PIRSF" id="PIRSF006324">
    <property type="entry name" value="LeuE"/>
    <property type="match status" value="1"/>
</dbReference>
<accession>A0ABZ0TFS9</accession>
<reference evidence="7 8" key="1">
    <citation type="submission" date="2023-11" db="EMBL/GenBank/DDBJ databases">
        <title>Analysis of the Genomes of Mucilaginibacter gossypii cycad 4 and M. sabulilitoris SNA2: microbes with the potential for plant growth promotion.</title>
        <authorList>
            <person name="Hirsch A.M."/>
            <person name="Humm E."/>
            <person name="Rubbi M."/>
            <person name="Del Vecchio G."/>
            <person name="Ha S.M."/>
            <person name="Pellegrini M."/>
            <person name="Gunsalus R.P."/>
        </authorList>
    </citation>
    <scope>NUCLEOTIDE SEQUENCE [LARGE SCALE GENOMIC DNA]</scope>
    <source>
        <strain evidence="7 8">SNA2</strain>
    </source>
</reference>
<dbReference type="PANTHER" id="PTHR30086">
    <property type="entry name" value="ARGININE EXPORTER PROTEIN ARGO"/>
    <property type="match status" value="1"/>
</dbReference>
<feature type="transmembrane region" description="Helical" evidence="6">
    <location>
        <begin position="113"/>
        <end position="134"/>
    </location>
</feature>
<evidence type="ECO:0000256" key="4">
    <source>
        <dbReference type="ARBA" id="ARBA00022989"/>
    </source>
</evidence>
<dbReference type="Pfam" id="PF01810">
    <property type="entry name" value="LysE"/>
    <property type="match status" value="1"/>
</dbReference>
<dbReference type="Proteomes" id="UP001324380">
    <property type="component" value="Chromosome"/>
</dbReference>
<evidence type="ECO:0000256" key="3">
    <source>
        <dbReference type="ARBA" id="ARBA00022692"/>
    </source>
</evidence>
<feature type="transmembrane region" description="Helical" evidence="6">
    <location>
        <begin position="187"/>
        <end position="205"/>
    </location>
</feature>
<feature type="transmembrane region" description="Helical" evidence="6">
    <location>
        <begin position="146"/>
        <end position="175"/>
    </location>
</feature>
<evidence type="ECO:0000256" key="1">
    <source>
        <dbReference type="ARBA" id="ARBA00004651"/>
    </source>
</evidence>
<protein>
    <submittedName>
        <fullName evidence="7">LysE family translocator</fullName>
    </submittedName>
</protein>
<keyword evidence="2" id="KW-1003">Cell membrane</keyword>
<keyword evidence="4 6" id="KW-1133">Transmembrane helix</keyword>
<evidence type="ECO:0000313" key="7">
    <source>
        <dbReference type="EMBL" id="WPU91113.1"/>
    </source>
</evidence>
<keyword evidence="8" id="KW-1185">Reference proteome</keyword>
<evidence type="ECO:0000256" key="5">
    <source>
        <dbReference type="ARBA" id="ARBA00023136"/>
    </source>
</evidence>
<gene>
    <name evidence="7" type="ORF">SNE25_17475</name>
</gene>
<comment type="subcellular location">
    <subcellularLocation>
        <location evidence="1">Cell membrane</location>
        <topology evidence="1">Multi-pass membrane protein</topology>
    </subcellularLocation>
</comment>
<feature type="transmembrane region" description="Helical" evidence="6">
    <location>
        <begin position="40"/>
        <end position="65"/>
    </location>
</feature>
<feature type="transmembrane region" description="Helical" evidence="6">
    <location>
        <begin position="71"/>
        <end position="92"/>
    </location>
</feature>
<sequence>MSIINFPAFMVASFVFIISPGIDTMFILNKSITQGRKSGIYATLGISTGVLVHTTLAAFGLSLILAQSAMAFSIIKYLGAAYLIYMGISKLFTKQNLLASSEPDEPSSAKNTFISAVFTNTLNPKVAIFFLAFFPQFIHPAYIHSAIPFIFLGITYAFIGLLWFMVLTFFAGSLSVKLKLNPEMGNWLNKFSAVTFILMGVKIAFTKR</sequence>